<proteinExistence type="inferred from homology"/>
<dbReference type="InterPro" id="IPR050872">
    <property type="entry name" value="PPR_P_subfamily"/>
</dbReference>
<name>A0AAE1RZX4_9SOLA</name>
<dbReference type="InterPro" id="IPR002885">
    <property type="entry name" value="PPR_rpt"/>
</dbReference>
<dbReference type="EMBL" id="JAVYJV010000010">
    <property type="protein sequence ID" value="KAK4360973.1"/>
    <property type="molecule type" value="Genomic_DNA"/>
</dbReference>
<reference evidence="4" key="1">
    <citation type="submission" date="2023-12" db="EMBL/GenBank/DDBJ databases">
        <title>Genome assembly of Anisodus tanguticus.</title>
        <authorList>
            <person name="Wang Y.-J."/>
        </authorList>
    </citation>
    <scope>NUCLEOTIDE SEQUENCE</scope>
    <source>
        <strain evidence="4">KB-2021</strain>
        <tissue evidence="4">Leaf</tissue>
    </source>
</reference>
<evidence type="ECO:0008006" key="6">
    <source>
        <dbReference type="Google" id="ProtNLM"/>
    </source>
</evidence>
<dbReference type="PANTHER" id="PTHR46128:SF357">
    <property type="entry name" value="PENTACOTRIPEPTIDE-REPEAT REGION OF PRORP DOMAIN-CONTAINING PROTEIN"/>
    <property type="match status" value="1"/>
</dbReference>
<dbReference type="Pfam" id="PF01535">
    <property type="entry name" value="PPR"/>
    <property type="match status" value="2"/>
</dbReference>
<dbReference type="NCBIfam" id="TIGR00756">
    <property type="entry name" value="PPR"/>
    <property type="match status" value="4"/>
</dbReference>
<sequence length="711" mass="81113">MIIQQNRTLLPFLILKSEFHWGAELSAGAAWWERGGRIPVREQKGFSLDYGTCGEPLARKKVTFTNTRNPTNRKRTFVPMTRIELGSLVSFYKLATSYKFGLLENGRKLSAILFPIAPISLCTTTQMTIASRPLHLFKKSITIAAALTTPTKPQDWRTQFKQTQIVSQISSILLQRQTNHWPSLFKNLKLISSQHLTPSLFLQILHNTQTNPQVSLHFFHYAKNYLGFKPDVKVLCTLVYVLLGSGLSKPAKPILDSLIQTYPPTQIVGFLIQSSNVAETHIQSSVLSSVLECYCNKGLIFEALQVYQIVRENGCFVSINCSNTLLSLLLRKNELRLGWCYYGSIIRNGVQENVVTWSLIAQLLCKDGKFEQIVSILDKGVCSSVMYNLLIDCYSEKGNFEVAFDYLNDMYRKCIEPSFSTFSSILDGACKYHNAEVIESVMSSMVEKGNLSKLVMSDYDSVIRKFSDMGKAYAAELFFREAYEKGIKLQDNTYVSMLRAFSKEGKAEDAIRMYNIILERKISISDKCYSAFMSVLCDENPSEEVSSLLKDLIGRGFVPPISQVSKFLSSQCEKHKWKEAEELLNVIIQRGFQFESFCCCSLVRHYCFSRRIDSAISLHTELERLGVALDVETYGVLLDRLFKSRRREEALRIFDYMRTHDMLSSESFSIMIRGLCQEKEFRKAMRLHDEMLKLGLKPDKKGYKRLISGFG</sequence>
<dbReference type="InterPro" id="IPR011990">
    <property type="entry name" value="TPR-like_helical_dom_sf"/>
</dbReference>
<evidence type="ECO:0000256" key="1">
    <source>
        <dbReference type="ARBA" id="ARBA00007626"/>
    </source>
</evidence>
<feature type="repeat" description="PPR" evidence="3">
    <location>
        <begin position="490"/>
        <end position="524"/>
    </location>
</feature>
<evidence type="ECO:0000256" key="2">
    <source>
        <dbReference type="ARBA" id="ARBA00022737"/>
    </source>
</evidence>
<accession>A0AAE1RZX4</accession>
<keyword evidence="5" id="KW-1185">Reference proteome</keyword>
<dbReference type="Pfam" id="PF13812">
    <property type="entry name" value="PPR_3"/>
    <property type="match status" value="1"/>
</dbReference>
<dbReference type="Gene3D" id="1.25.40.10">
    <property type="entry name" value="Tetratricopeptide repeat domain"/>
    <property type="match status" value="4"/>
</dbReference>
<dbReference type="Proteomes" id="UP001291623">
    <property type="component" value="Unassembled WGS sequence"/>
</dbReference>
<feature type="repeat" description="PPR" evidence="3">
    <location>
        <begin position="630"/>
        <end position="660"/>
    </location>
</feature>
<evidence type="ECO:0000313" key="4">
    <source>
        <dbReference type="EMBL" id="KAK4360973.1"/>
    </source>
</evidence>
<evidence type="ECO:0000313" key="5">
    <source>
        <dbReference type="Proteomes" id="UP001291623"/>
    </source>
</evidence>
<dbReference type="Pfam" id="PF13041">
    <property type="entry name" value="PPR_2"/>
    <property type="match status" value="2"/>
</dbReference>
<keyword evidence="2" id="KW-0677">Repeat</keyword>
<dbReference type="PANTHER" id="PTHR46128">
    <property type="entry name" value="MITOCHONDRIAL GROUP I INTRON SPLICING FACTOR CCM1"/>
    <property type="match status" value="1"/>
</dbReference>
<comment type="caution">
    <text evidence="4">The sequence shown here is derived from an EMBL/GenBank/DDBJ whole genome shotgun (WGS) entry which is preliminary data.</text>
</comment>
<protein>
    <recommendedName>
        <fullName evidence="6">Pentatricopeptide repeat-containing protein</fullName>
    </recommendedName>
</protein>
<evidence type="ECO:0000256" key="3">
    <source>
        <dbReference type="PROSITE-ProRule" id="PRU00708"/>
    </source>
</evidence>
<feature type="repeat" description="PPR" evidence="3">
    <location>
        <begin position="664"/>
        <end position="698"/>
    </location>
</feature>
<dbReference type="PROSITE" id="PS51375">
    <property type="entry name" value="PPR"/>
    <property type="match status" value="4"/>
</dbReference>
<comment type="similarity">
    <text evidence="1">Belongs to the PPR family. P subfamily.</text>
</comment>
<dbReference type="AlphaFoldDB" id="A0AAE1RZX4"/>
<organism evidence="4 5">
    <name type="scientific">Anisodus tanguticus</name>
    <dbReference type="NCBI Taxonomy" id="243964"/>
    <lineage>
        <taxon>Eukaryota</taxon>
        <taxon>Viridiplantae</taxon>
        <taxon>Streptophyta</taxon>
        <taxon>Embryophyta</taxon>
        <taxon>Tracheophyta</taxon>
        <taxon>Spermatophyta</taxon>
        <taxon>Magnoliopsida</taxon>
        <taxon>eudicotyledons</taxon>
        <taxon>Gunneridae</taxon>
        <taxon>Pentapetalae</taxon>
        <taxon>asterids</taxon>
        <taxon>lamiids</taxon>
        <taxon>Solanales</taxon>
        <taxon>Solanaceae</taxon>
        <taxon>Solanoideae</taxon>
        <taxon>Hyoscyameae</taxon>
        <taxon>Anisodus</taxon>
    </lineage>
</organism>
<feature type="repeat" description="PPR" evidence="3">
    <location>
        <begin position="383"/>
        <end position="417"/>
    </location>
</feature>
<gene>
    <name evidence="4" type="ORF">RND71_019925</name>
</gene>